<dbReference type="AlphaFoldDB" id="A0A4P5PAZ2"/>
<dbReference type="InterPro" id="IPR000060">
    <property type="entry name" value="BCCT_transptr"/>
</dbReference>
<evidence type="ECO:0000256" key="6">
    <source>
        <dbReference type="ARBA" id="ARBA00022989"/>
    </source>
</evidence>
<dbReference type="Proteomes" id="UP000290567">
    <property type="component" value="Unassembled WGS sequence"/>
</dbReference>
<feature type="transmembrane region" description="Helical" evidence="9">
    <location>
        <begin position="449"/>
        <end position="470"/>
    </location>
</feature>
<evidence type="ECO:0000256" key="5">
    <source>
        <dbReference type="ARBA" id="ARBA00022692"/>
    </source>
</evidence>
<sequence>MDKKPKYTLYKVAFFPAMGILLVEIIFGIFFQEQFGSLLNNAIYFVGDNFGWFINTLSVIAIFAALALILFKFGDIKIGGPEAKPDFKFHNWCFMAICGGIGCGVLFWALGEPMFHFMTPPVSAGVEAGSRGAAIFAVSQAMFDWTFVQYCLYSLCGVLFALISYNLKKNLSFGSLVECTFKRRIPWLNALIHIVAIFCLASAVSNSMGAGLLQLGAGFESIFNLRQGPVIWLILAIGVGMFFILTCIAGMSKGLKNLSNITMVIFACLLVYLLLAGDAQFIGKIGTESVGYMFDNFFTMITRNNTLAPQDQWANEWSITIWNSFFIYAPVIGMFLARMAKGRTVRQFLMVNILVPSVFCIVWIGVFGGMAMHVQTSGQLDIWEMIRTSGMQTTVYQVLATLPFGRIAMFIFLIAVICSFCTLADPMCSVLSSLCVCTMQIDDEPPKNIKILMGVIVTSIAFLLVSSGGMDSVKGLLNIGGILMTIPTAWCFIEVFRQSSYLLTLKNQMLPEKDPKQETSKTISSGAVNPIMDEKTVQ</sequence>
<reference evidence="11" key="1">
    <citation type="submission" date="2019-02" db="EMBL/GenBank/DDBJ databases">
        <title>Draft genome sequence of Enterococcus sp. Gos25-1.</title>
        <authorList>
            <person name="Tanaka N."/>
            <person name="Shiwa Y."/>
            <person name="Fujita N."/>
        </authorList>
    </citation>
    <scope>NUCLEOTIDE SEQUENCE [LARGE SCALE GENOMIC DNA]</scope>
    <source>
        <strain evidence="11">Gos25-1</strain>
    </source>
</reference>
<keyword evidence="3" id="KW-0813">Transport</keyword>
<evidence type="ECO:0000313" key="11">
    <source>
        <dbReference type="Proteomes" id="UP000290567"/>
    </source>
</evidence>
<organism evidence="10 11">
    <name type="scientific">Enterococcus florum</name>
    <dbReference type="NCBI Taxonomy" id="2480627"/>
    <lineage>
        <taxon>Bacteria</taxon>
        <taxon>Bacillati</taxon>
        <taxon>Bacillota</taxon>
        <taxon>Bacilli</taxon>
        <taxon>Lactobacillales</taxon>
        <taxon>Enterococcaceae</taxon>
        <taxon>Enterococcus</taxon>
    </lineage>
</organism>
<comment type="caution">
    <text evidence="10">The sequence shown here is derived from an EMBL/GenBank/DDBJ whole genome shotgun (WGS) entry which is preliminary data.</text>
</comment>
<feature type="transmembrane region" description="Helical" evidence="9">
    <location>
        <begin position="92"/>
        <end position="111"/>
    </location>
</feature>
<dbReference type="PANTHER" id="PTHR30047:SF7">
    <property type="entry name" value="HIGH-AFFINITY CHOLINE TRANSPORT PROTEIN"/>
    <property type="match status" value="1"/>
</dbReference>
<feature type="transmembrane region" description="Helical" evidence="9">
    <location>
        <begin position="349"/>
        <end position="371"/>
    </location>
</feature>
<keyword evidence="4" id="KW-1003">Cell membrane</keyword>
<dbReference type="RefSeq" id="WP_146623687.1">
    <property type="nucleotide sequence ID" value="NZ_BJCC01000031.1"/>
</dbReference>
<keyword evidence="11" id="KW-1185">Reference proteome</keyword>
<feature type="transmembrane region" description="Helical" evidence="9">
    <location>
        <begin position="187"/>
        <end position="210"/>
    </location>
</feature>
<feature type="region of interest" description="Disordered" evidence="8">
    <location>
        <begin position="513"/>
        <end position="538"/>
    </location>
</feature>
<evidence type="ECO:0000256" key="2">
    <source>
        <dbReference type="ARBA" id="ARBA00005658"/>
    </source>
</evidence>
<feature type="transmembrane region" description="Helical" evidence="9">
    <location>
        <begin position="476"/>
        <end position="496"/>
    </location>
</feature>
<dbReference type="PANTHER" id="PTHR30047">
    <property type="entry name" value="HIGH-AFFINITY CHOLINE TRANSPORT PROTEIN-RELATED"/>
    <property type="match status" value="1"/>
</dbReference>
<feature type="transmembrane region" description="Helical" evidence="9">
    <location>
        <begin position="12"/>
        <end position="32"/>
    </location>
</feature>
<name>A0A4P5PAZ2_9ENTE</name>
<dbReference type="OrthoDB" id="9775735at2"/>
<evidence type="ECO:0000256" key="7">
    <source>
        <dbReference type="ARBA" id="ARBA00023136"/>
    </source>
</evidence>
<feature type="transmembrane region" description="Helical" evidence="9">
    <location>
        <begin position="319"/>
        <end position="337"/>
    </location>
</feature>
<accession>A0A4P5PAZ2</accession>
<evidence type="ECO:0000256" key="3">
    <source>
        <dbReference type="ARBA" id="ARBA00022448"/>
    </source>
</evidence>
<evidence type="ECO:0000313" key="10">
    <source>
        <dbReference type="EMBL" id="GCF95287.1"/>
    </source>
</evidence>
<gene>
    <name evidence="10" type="ORF">NRIC_31780</name>
</gene>
<evidence type="ECO:0000256" key="8">
    <source>
        <dbReference type="SAM" id="MobiDB-lite"/>
    </source>
</evidence>
<keyword evidence="7 9" id="KW-0472">Membrane</keyword>
<evidence type="ECO:0000256" key="4">
    <source>
        <dbReference type="ARBA" id="ARBA00022475"/>
    </source>
</evidence>
<comment type="subcellular location">
    <subcellularLocation>
        <location evidence="1">Cell membrane</location>
        <topology evidence="1">Multi-pass membrane protein</topology>
    </subcellularLocation>
</comment>
<keyword evidence="6 9" id="KW-1133">Transmembrane helix</keyword>
<comment type="similarity">
    <text evidence="2">Belongs to the BCCT transporter (TC 2.A.15) family.</text>
</comment>
<proteinExistence type="inferred from homology"/>
<protein>
    <submittedName>
        <fullName evidence="10">BCCT family transporter</fullName>
    </submittedName>
</protein>
<feature type="transmembrane region" description="Helical" evidence="9">
    <location>
        <begin position="230"/>
        <end position="251"/>
    </location>
</feature>
<dbReference type="GO" id="GO:0022857">
    <property type="term" value="F:transmembrane transporter activity"/>
    <property type="evidence" value="ECO:0007669"/>
    <property type="project" value="InterPro"/>
</dbReference>
<keyword evidence="5 9" id="KW-0812">Transmembrane</keyword>
<dbReference type="Pfam" id="PF02028">
    <property type="entry name" value="BCCT"/>
    <property type="match status" value="1"/>
</dbReference>
<feature type="transmembrane region" description="Helical" evidence="9">
    <location>
        <begin position="147"/>
        <end position="167"/>
    </location>
</feature>
<feature type="transmembrane region" description="Helical" evidence="9">
    <location>
        <begin position="52"/>
        <end position="71"/>
    </location>
</feature>
<evidence type="ECO:0000256" key="9">
    <source>
        <dbReference type="SAM" id="Phobius"/>
    </source>
</evidence>
<dbReference type="GO" id="GO:0005886">
    <property type="term" value="C:plasma membrane"/>
    <property type="evidence" value="ECO:0007669"/>
    <property type="project" value="UniProtKB-SubCell"/>
</dbReference>
<feature type="transmembrane region" description="Helical" evidence="9">
    <location>
        <begin position="263"/>
        <end position="283"/>
    </location>
</feature>
<evidence type="ECO:0000256" key="1">
    <source>
        <dbReference type="ARBA" id="ARBA00004651"/>
    </source>
</evidence>
<dbReference type="EMBL" id="BJCC01000031">
    <property type="protein sequence ID" value="GCF95287.1"/>
    <property type="molecule type" value="Genomic_DNA"/>
</dbReference>